<reference evidence="2 3" key="1">
    <citation type="submission" date="2019-11" db="EMBL/GenBank/DDBJ databases">
        <authorList>
            <person name="Lang L."/>
        </authorList>
    </citation>
    <scope>NUCLEOTIDE SEQUENCE [LARGE SCALE GENOMIC DNA]</scope>
    <source>
        <strain evidence="2 3">YIM 132242</strain>
    </source>
</reference>
<protein>
    <submittedName>
        <fullName evidence="2">Uncharacterized protein</fullName>
    </submittedName>
</protein>
<dbReference type="AlphaFoldDB" id="A0A6L6HS37"/>
<sequence length="172" mass="17100">MAQTLDQTAGTGRPPSIVAVFADRNAAAAATQGLRNAGIDGASIHDASGSGSLTHPALARLSDADRQAVAAAVAENGAVLVVTSRSQAEHDLALSVLNRQPGGHAPTGSAPAGGSAGGDETALPDGIRGTTRDTPYTIPKDEHAGHGDAFPDHMPDSSPGGARTGLYIVHGD</sequence>
<dbReference type="RefSeq" id="WP_154765313.1">
    <property type="nucleotide sequence ID" value="NZ_WMBT01000008.1"/>
</dbReference>
<feature type="region of interest" description="Disordered" evidence="1">
    <location>
        <begin position="98"/>
        <end position="172"/>
    </location>
</feature>
<comment type="caution">
    <text evidence="2">The sequence shown here is derived from an EMBL/GenBank/DDBJ whole genome shotgun (WGS) entry which is preliminary data.</text>
</comment>
<feature type="compositionally biased region" description="Low complexity" evidence="1">
    <location>
        <begin position="101"/>
        <end position="113"/>
    </location>
</feature>
<gene>
    <name evidence="2" type="ORF">GIY56_13195</name>
</gene>
<evidence type="ECO:0000313" key="2">
    <source>
        <dbReference type="EMBL" id="MTE01239.1"/>
    </source>
</evidence>
<dbReference type="Proteomes" id="UP000481417">
    <property type="component" value="Unassembled WGS sequence"/>
</dbReference>
<name>A0A6L6HS37_9RHOB</name>
<organism evidence="2 3">
    <name type="scientific">Paracoccus lichenicola</name>
    <dbReference type="NCBI Taxonomy" id="2665644"/>
    <lineage>
        <taxon>Bacteria</taxon>
        <taxon>Pseudomonadati</taxon>
        <taxon>Pseudomonadota</taxon>
        <taxon>Alphaproteobacteria</taxon>
        <taxon>Rhodobacterales</taxon>
        <taxon>Paracoccaceae</taxon>
        <taxon>Paracoccus</taxon>
    </lineage>
</organism>
<evidence type="ECO:0000256" key="1">
    <source>
        <dbReference type="SAM" id="MobiDB-lite"/>
    </source>
</evidence>
<proteinExistence type="predicted"/>
<evidence type="ECO:0000313" key="3">
    <source>
        <dbReference type="Proteomes" id="UP000481417"/>
    </source>
</evidence>
<accession>A0A6L6HS37</accession>
<keyword evidence="3" id="KW-1185">Reference proteome</keyword>
<feature type="compositionally biased region" description="Basic and acidic residues" evidence="1">
    <location>
        <begin position="139"/>
        <end position="155"/>
    </location>
</feature>
<dbReference type="EMBL" id="WMBT01000008">
    <property type="protein sequence ID" value="MTE01239.1"/>
    <property type="molecule type" value="Genomic_DNA"/>
</dbReference>